<evidence type="ECO:0000259" key="3">
    <source>
        <dbReference type="PROSITE" id="PS50011"/>
    </source>
</evidence>
<sequence length="2160" mass="239774">MSDIYHTQATVRTILSDSDSPSTAASSTPGTAHAASLDIADVWQFVLRPNLLRRFKATSFLPTGTVFGVGEGACYRVDKGELNTEAGGELVAIKYLKLTEQPSRRADDAEVSRAIETVLRELRILTHEPIRGCENIVQLLGYGSRSVGEHLSLYLVAEFAARGTLKDYLAKNRASVAEKIGFCTGVANGLATLHGCGIANGDVKLENTLVYSDTRDRLIVKLSDFGHSILDDDSRYVGTAIFNAPEVRLGRSTSTLRRDHFKCDVFSYGLLVWETLQDGRRYVESANRSDPLTWLGGLPKDDLLRMALLAVQGLLPCDASKITLLQTVLDATLRDDVQDRKSIQQVIKMFNLEKAYIEKETKNVVLSPFGTSQLSTLERWSLYRADAHALSVPSQLQKRVFARLQRMASGNSGLTVLARTLFELAMCYLYGFGVEANKDNMLELLRQAASLHNPMAMGILHRVHATYLEAVPSSFACDHPMLQLEAALARIPNDRYFSARIRRHEKLFQQHVLGAPFDLYSGTTLIAEGLNFLDTERIWNILEGPDCDPSCLAVKTSLADIPDLGPFLHASARLGSLPIVRLLVQAGVNIHTYYAAWGTPLTSACRGGNPDVVLYLLSLGATAAGVAGNFPLSLHWMIMFEEDQIEALIRALKAQGGDINWISTAIKVRDHSVNLAMSPLHFAVQARYYKLVETLLANGASLSGGVLTPLDLAVSLGFPEIVSLLLKRDGSSGAKSPLLHQGLTNGLQSLLQHGSLARSEFESTIDLVLQSKKFPDVDVAEKDGLTPLALAISGCSCEISLVKIEALISRGASLGSGAGAVANILGNRNDGRGGRIMKLLLDTGKIEATASLLNQTCLYGDEKILKALIDSGIDVNALDSQKNDSIGALHSSVLIPGNYPVVKMLLDHGANINILCQDKYALEVAVMQPIADADVIDLLIERGADVHSPTETTILHVAARLSSKVNGSHLLFHLLRHEQIRRLINVPSQDAQLGTPLFNACMACDIEAIEALIEAGADISTAEDLNPISIVRILGRTPDLSMHYKKKYFDLSAYRLRAERTMLMLLDLVEPGHRKTSLHIAALLGNYERVVQLVESGADVWAGDCDGKTPIGLVHEDAADPDASQHQEEGPRTFILDSKKVLDYLQVRMIEVARAVKVKEDTAGFFCRVEDFPYEDDTPEMLVARCRANVEKVEHEFGENDARTLRAMGELSDAYQLLDDKGEESDALELEVFERRKNLLERDDVDLFESRSNHVRILYNSRSFREARVRGGEYLELAKQHLGDLHHSTEIARWNLSLIDAAEGNYGEALAFQEALHQRLAEKLLHDAHHGVDSDQRVQSLVEEAIRNMKQETIKFEADPINYQPWKPAAERDEFEGYLHRDVLMIRFNIAHMRLGLGRLEDANADVKYLLDKLELMTKARYPEYYLSLLVLAQDGERHGCWHNAVEICEKLIEHALKTRGEASYYTTRARKFLVRLFKKLSDPKSEAIQLQLVAVAKRQLGLRDFETLQRTSDLADIYQSQNRFLEENILRQQVADAFQDVCGHADERTLLSRVALISTLDRRDLFEKAAVISRQVVAGYTAALGEADEKTVNAEMSLAVLINKMDSSSEAIVMQEKALQFLETLHGKVHDKVASEHVSLGAMYIRDGRVSDGETALKRALAIYTELHGAGSLPAAGAMAYLGSACASEARYREAGEWHEQALDTERKLRGSGEYETLYLMSSLALDYVALERLGDAVVLQKEVLEGYITLYGEEHKLVCQAAFDLGSSCFALGDFEQAEKLFINALSGRRKLLGDSHEDTMTSIDALGNLYSNLGRWEEAQPLARENFTRTLDKHGPEHAQTNEARKSLVTVYHYTKAWTEVAALQVAVVEFSKRSLGQDHEDTIEGMDVLSEAYEMLGKQEECEGLNVEVYAWRQKHLGPDHARTISALINLTETYVEMEKYAQASQMRLKLLQTYRRIAGEDSDDFSETKTNLANDYVNESRFPEAEALGLEVLATRLRIRGEGSPCTHDAMQSLARTYTKQKKYAQAEELYQRVLKLRQGASTLGALDPEVLRSMKHLEDVFAQTKQWEQAKRCAMVILDAMQELAPRNGGKGVLSALSDLRRICHGAGQMGERDLWDGKMVRERVRTGRMWGGTSTIFDVLDWLEEQGEKPDAQ</sequence>
<dbReference type="InterPro" id="IPR002110">
    <property type="entry name" value="Ankyrin_rpt"/>
</dbReference>
<dbReference type="GO" id="GO:0005524">
    <property type="term" value="F:ATP binding"/>
    <property type="evidence" value="ECO:0007669"/>
    <property type="project" value="InterPro"/>
</dbReference>
<dbReference type="SMART" id="SM00671">
    <property type="entry name" value="SEL1"/>
    <property type="match status" value="2"/>
</dbReference>
<dbReference type="InterPro" id="IPR000719">
    <property type="entry name" value="Prot_kinase_dom"/>
</dbReference>
<dbReference type="InParanoid" id="A0A218Z0M1"/>
<dbReference type="InterPro" id="IPR036770">
    <property type="entry name" value="Ankyrin_rpt-contain_sf"/>
</dbReference>
<dbReference type="GO" id="GO:0004672">
    <property type="term" value="F:protein kinase activity"/>
    <property type="evidence" value="ECO:0007669"/>
    <property type="project" value="InterPro"/>
</dbReference>
<dbReference type="SUPFAM" id="SSF48403">
    <property type="entry name" value="Ankyrin repeat"/>
    <property type="match status" value="2"/>
</dbReference>
<dbReference type="SUPFAM" id="SSF48452">
    <property type="entry name" value="TPR-like"/>
    <property type="match status" value="3"/>
</dbReference>
<feature type="repeat" description="TPR" evidence="2">
    <location>
        <begin position="2013"/>
        <end position="2046"/>
    </location>
</feature>
<dbReference type="SMART" id="SM00220">
    <property type="entry name" value="S_TKc"/>
    <property type="match status" value="1"/>
</dbReference>
<dbReference type="STRING" id="503106.A0A218Z0M1"/>
<dbReference type="PROSITE" id="PS50005">
    <property type="entry name" value="TPR"/>
    <property type="match status" value="1"/>
</dbReference>
<dbReference type="Pfam" id="PF13374">
    <property type="entry name" value="TPR_10"/>
    <property type="match status" value="1"/>
</dbReference>
<dbReference type="CDD" id="cd00180">
    <property type="entry name" value="PKc"/>
    <property type="match status" value="1"/>
</dbReference>
<evidence type="ECO:0000313" key="5">
    <source>
        <dbReference type="Proteomes" id="UP000242519"/>
    </source>
</evidence>
<dbReference type="Pfam" id="PF00023">
    <property type="entry name" value="Ank"/>
    <property type="match status" value="1"/>
</dbReference>
<protein>
    <recommendedName>
        <fullName evidence="3">Protein kinase domain-containing protein</fullName>
    </recommendedName>
</protein>
<dbReference type="InterPro" id="IPR006597">
    <property type="entry name" value="Sel1-like"/>
</dbReference>
<dbReference type="Gene3D" id="1.25.40.10">
    <property type="entry name" value="Tetratricopeptide repeat domain"/>
    <property type="match status" value="6"/>
</dbReference>
<dbReference type="SUPFAM" id="SSF56112">
    <property type="entry name" value="Protein kinase-like (PK-like)"/>
    <property type="match status" value="1"/>
</dbReference>
<dbReference type="EMBL" id="MZNU01000266">
    <property type="protein sequence ID" value="OWP01597.1"/>
    <property type="molecule type" value="Genomic_DNA"/>
</dbReference>
<dbReference type="PROSITE" id="PS50088">
    <property type="entry name" value="ANK_REPEAT"/>
    <property type="match status" value="3"/>
</dbReference>
<feature type="repeat" description="ANK" evidence="1">
    <location>
        <begin position="675"/>
        <end position="703"/>
    </location>
</feature>
<dbReference type="PROSITE" id="PS50297">
    <property type="entry name" value="ANK_REP_REGION"/>
    <property type="match status" value="2"/>
</dbReference>
<dbReference type="PROSITE" id="PS50011">
    <property type="entry name" value="PROTEIN_KINASE_DOM"/>
    <property type="match status" value="1"/>
</dbReference>
<evidence type="ECO:0000313" key="4">
    <source>
        <dbReference type="EMBL" id="OWP01597.1"/>
    </source>
</evidence>
<proteinExistence type="predicted"/>
<feature type="domain" description="Protein kinase" evidence="3">
    <location>
        <begin position="63"/>
        <end position="357"/>
    </location>
</feature>
<gene>
    <name evidence="4" type="ORF">B2J93_2113</name>
</gene>
<accession>A0A218Z0M1</accession>
<organism evidence="4 5">
    <name type="scientific">Diplocarpon coronariae</name>
    <dbReference type="NCBI Taxonomy" id="2795749"/>
    <lineage>
        <taxon>Eukaryota</taxon>
        <taxon>Fungi</taxon>
        <taxon>Dikarya</taxon>
        <taxon>Ascomycota</taxon>
        <taxon>Pezizomycotina</taxon>
        <taxon>Leotiomycetes</taxon>
        <taxon>Helotiales</taxon>
        <taxon>Drepanopezizaceae</taxon>
        <taxon>Diplocarpon</taxon>
    </lineage>
</organism>
<dbReference type="Gene3D" id="1.25.40.20">
    <property type="entry name" value="Ankyrin repeat-containing domain"/>
    <property type="match status" value="2"/>
</dbReference>
<dbReference type="Pfam" id="PF13424">
    <property type="entry name" value="TPR_12"/>
    <property type="match status" value="2"/>
</dbReference>
<name>A0A218Z0M1_9HELO</name>
<reference evidence="4 5" key="1">
    <citation type="submission" date="2017-04" db="EMBL/GenBank/DDBJ databases">
        <title>Draft genome sequence of Marssonina coronaria NL1: causal agent of apple blotch.</title>
        <authorList>
            <person name="Cheng Q."/>
        </authorList>
    </citation>
    <scope>NUCLEOTIDE SEQUENCE [LARGE SCALE GENOMIC DNA]</scope>
    <source>
        <strain evidence="4 5">NL1</strain>
    </source>
</reference>
<dbReference type="Gene3D" id="1.10.510.10">
    <property type="entry name" value="Transferase(Phosphotransferase) domain 1"/>
    <property type="match status" value="1"/>
</dbReference>
<dbReference type="Pfam" id="PF13637">
    <property type="entry name" value="Ank_4"/>
    <property type="match status" value="1"/>
</dbReference>
<feature type="repeat" description="ANK" evidence="1">
    <location>
        <begin position="992"/>
        <end position="1024"/>
    </location>
</feature>
<dbReference type="Pfam" id="PF00069">
    <property type="entry name" value="Pkinase"/>
    <property type="match status" value="1"/>
</dbReference>
<dbReference type="Proteomes" id="UP000242519">
    <property type="component" value="Unassembled WGS sequence"/>
</dbReference>
<dbReference type="SMART" id="SM00028">
    <property type="entry name" value="TPR"/>
    <property type="match status" value="5"/>
</dbReference>
<feature type="repeat" description="ANK" evidence="1">
    <location>
        <begin position="1073"/>
        <end position="1105"/>
    </location>
</feature>
<comment type="caution">
    <text evidence="4">The sequence shown here is derived from an EMBL/GenBank/DDBJ whole genome shotgun (WGS) entry which is preliminary data.</text>
</comment>
<keyword evidence="2" id="KW-0802">TPR repeat</keyword>
<dbReference type="InterPro" id="IPR011990">
    <property type="entry name" value="TPR-like_helical_dom_sf"/>
</dbReference>
<keyword evidence="1" id="KW-0040">ANK repeat</keyword>
<evidence type="ECO:0000256" key="1">
    <source>
        <dbReference type="PROSITE-ProRule" id="PRU00023"/>
    </source>
</evidence>
<dbReference type="OrthoDB" id="3253298at2759"/>
<dbReference type="InterPro" id="IPR053137">
    <property type="entry name" value="NLR-like"/>
</dbReference>
<keyword evidence="5" id="KW-1185">Reference proteome</keyword>
<dbReference type="InterPro" id="IPR019734">
    <property type="entry name" value="TPR_rpt"/>
</dbReference>
<dbReference type="InterPro" id="IPR011009">
    <property type="entry name" value="Kinase-like_dom_sf"/>
</dbReference>
<dbReference type="PANTHER" id="PTHR46082:SF11">
    <property type="entry name" value="AAA+ ATPASE DOMAIN-CONTAINING PROTEIN-RELATED"/>
    <property type="match status" value="1"/>
</dbReference>
<evidence type="ECO:0000256" key="2">
    <source>
        <dbReference type="PROSITE-ProRule" id="PRU00339"/>
    </source>
</evidence>
<dbReference type="SMART" id="SM00248">
    <property type="entry name" value="ANK"/>
    <property type="match status" value="10"/>
</dbReference>
<dbReference type="PANTHER" id="PTHR46082">
    <property type="entry name" value="ATP/GTP-BINDING PROTEIN-RELATED"/>
    <property type="match status" value="1"/>
</dbReference>